<dbReference type="EMBL" id="BARS01034674">
    <property type="protein sequence ID" value="GAG24953.1"/>
    <property type="molecule type" value="Genomic_DNA"/>
</dbReference>
<comment type="caution">
    <text evidence="1">The sequence shown here is derived from an EMBL/GenBank/DDBJ whole genome shotgun (WGS) entry which is preliminary data.</text>
</comment>
<proteinExistence type="predicted"/>
<gene>
    <name evidence="1" type="ORF">S01H1_53543</name>
</gene>
<protein>
    <submittedName>
        <fullName evidence="1">Uncharacterized protein</fullName>
    </submittedName>
</protein>
<organism evidence="1">
    <name type="scientific">marine sediment metagenome</name>
    <dbReference type="NCBI Taxonomy" id="412755"/>
    <lineage>
        <taxon>unclassified sequences</taxon>
        <taxon>metagenomes</taxon>
        <taxon>ecological metagenomes</taxon>
    </lineage>
</organism>
<dbReference type="AlphaFoldDB" id="X0WKE8"/>
<accession>X0WKE8</accession>
<evidence type="ECO:0000313" key="1">
    <source>
        <dbReference type="EMBL" id="GAG24953.1"/>
    </source>
</evidence>
<name>X0WKE8_9ZZZZ</name>
<sequence length="64" mass="7358">MTKKQLLKNLIESQSKLLDAIISIIDNENDLAFDILFDLEGKINDIQVDLCKMKYEKMGKKIEG</sequence>
<reference evidence="1" key="1">
    <citation type="journal article" date="2014" name="Front. Microbiol.">
        <title>High frequency of phylogenetically diverse reductive dehalogenase-homologous genes in deep subseafloor sedimentary metagenomes.</title>
        <authorList>
            <person name="Kawai M."/>
            <person name="Futagami T."/>
            <person name="Toyoda A."/>
            <person name="Takaki Y."/>
            <person name="Nishi S."/>
            <person name="Hori S."/>
            <person name="Arai W."/>
            <person name="Tsubouchi T."/>
            <person name="Morono Y."/>
            <person name="Uchiyama I."/>
            <person name="Ito T."/>
            <person name="Fujiyama A."/>
            <person name="Inagaki F."/>
            <person name="Takami H."/>
        </authorList>
    </citation>
    <scope>NUCLEOTIDE SEQUENCE</scope>
    <source>
        <strain evidence="1">Expedition CK06-06</strain>
    </source>
</reference>